<dbReference type="InterPro" id="IPR036047">
    <property type="entry name" value="F-box-like_dom_sf"/>
</dbReference>
<dbReference type="Gramene" id="ONI03971">
    <property type="protein sequence ID" value="ONI03971"/>
    <property type="gene ID" value="PRUPE_6G294100"/>
</dbReference>
<gene>
    <name evidence="1" type="ORF">PRUPE_6G294100</name>
</gene>
<dbReference type="STRING" id="3760.M5W6A4"/>
<keyword evidence="2" id="KW-1185">Reference proteome</keyword>
<dbReference type="Pfam" id="PF08268">
    <property type="entry name" value="FBA_3"/>
    <property type="match status" value="1"/>
</dbReference>
<sequence length="370" mass="42024">MDKVPEEILIHDILLRLPSKSPLNCTRVCQSWRSLIRSSAFIHTHLSHAIIKSNNQNDDAQLLLVVFQCNSVIALGSQPFISDYSKLINPFVAYNELQGCPKDNLDLRVRTVKVVETCNGLVCLHHRLTTLIWNPCTRKFVILPPGTVSASEYDPRSYSFGYDSCTDDNKVLRFVRERRVSCAVELWSLARGSWRNVVTPNFVDEMLPSTMFGSVIEPAFVNGAMHWIQDRADENVILSFDLSTESFGKILLPNADSRIKFRMFPFNDSGYFHLWVMKEYGVAESWAKKGGEVVLKWTSSGGRKADDVLNAMIFEWMAAAAVETTHFMDSRRDGCSRSDYQFMDYSVESLVLLDHQIVKPHGYTAGKNTF</sequence>
<evidence type="ECO:0000313" key="2">
    <source>
        <dbReference type="Proteomes" id="UP000006882"/>
    </source>
</evidence>
<protein>
    <submittedName>
        <fullName evidence="1">Uncharacterized protein</fullName>
    </submittedName>
</protein>
<dbReference type="OMA" id="TTLIWNP"/>
<dbReference type="InterPro" id="IPR013187">
    <property type="entry name" value="F-box-assoc_dom_typ3"/>
</dbReference>
<dbReference type="PANTHER" id="PTHR31672:SF13">
    <property type="entry name" value="F-BOX PROTEIN CPR30-LIKE"/>
    <property type="match status" value="1"/>
</dbReference>
<dbReference type="SUPFAM" id="SSF81383">
    <property type="entry name" value="F-box domain"/>
    <property type="match status" value="1"/>
</dbReference>
<dbReference type="InterPro" id="IPR001810">
    <property type="entry name" value="F-box_dom"/>
</dbReference>
<dbReference type="PANTHER" id="PTHR31672">
    <property type="entry name" value="BNACNNG10540D PROTEIN"/>
    <property type="match status" value="1"/>
</dbReference>
<proteinExistence type="predicted"/>
<accession>M5W6A4</accession>
<dbReference type="HOGENOM" id="CLU_027176_1_2_1"/>
<dbReference type="AlphaFoldDB" id="M5W6A4"/>
<name>M5W6A4_PRUPE</name>
<dbReference type="EMBL" id="CM007656">
    <property type="protein sequence ID" value="ONI03971.1"/>
    <property type="molecule type" value="Genomic_DNA"/>
</dbReference>
<organism evidence="1 2">
    <name type="scientific">Prunus persica</name>
    <name type="common">Peach</name>
    <name type="synonym">Amygdalus persica</name>
    <dbReference type="NCBI Taxonomy" id="3760"/>
    <lineage>
        <taxon>Eukaryota</taxon>
        <taxon>Viridiplantae</taxon>
        <taxon>Streptophyta</taxon>
        <taxon>Embryophyta</taxon>
        <taxon>Tracheophyta</taxon>
        <taxon>Spermatophyta</taxon>
        <taxon>Magnoliopsida</taxon>
        <taxon>eudicotyledons</taxon>
        <taxon>Gunneridae</taxon>
        <taxon>Pentapetalae</taxon>
        <taxon>rosids</taxon>
        <taxon>fabids</taxon>
        <taxon>Rosales</taxon>
        <taxon>Rosaceae</taxon>
        <taxon>Amygdaloideae</taxon>
        <taxon>Amygdaleae</taxon>
        <taxon>Prunus</taxon>
    </lineage>
</organism>
<dbReference type="NCBIfam" id="TIGR01640">
    <property type="entry name" value="F_box_assoc_1"/>
    <property type="match status" value="1"/>
</dbReference>
<dbReference type="Pfam" id="PF12937">
    <property type="entry name" value="F-box-like"/>
    <property type="match status" value="1"/>
</dbReference>
<dbReference type="InterPro" id="IPR017451">
    <property type="entry name" value="F-box-assoc_interact_dom"/>
</dbReference>
<dbReference type="Proteomes" id="UP000006882">
    <property type="component" value="Chromosome G6"/>
</dbReference>
<dbReference type="Gene3D" id="1.20.1280.50">
    <property type="match status" value="1"/>
</dbReference>
<reference evidence="1 2" key="1">
    <citation type="journal article" date="2013" name="Nat. Genet.">
        <title>The high-quality draft genome of peach (Prunus persica) identifies unique patterns of genetic diversity, domestication and genome evolution.</title>
        <authorList>
            <consortium name="International Peach Genome Initiative"/>
            <person name="Verde I."/>
            <person name="Abbott A.G."/>
            <person name="Scalabrin S."/>
            <person name="Jung S."/>
            <person name="Shu S."/>
            <person name="Marroni F."/>
            <person name="Zhebentyayeva T."/>
            <person name="Dettori M.T."/>
            <person name="Grimwood J."/>
            <person name="Cattonaro F."/>
            <person name="Zuccolo A."/>
            <person name="Rossini L."/>
            <person name="Jenkins J."/>
            <person name="Vendramin E."/>
            <person name="Meisel L.A."/>
            <person name="Decroocq V."/>
            <person name="Sosinski B."/>
            <person name="Prochnik S."/>
            <person name="Mitros T."/>
            <person name="Policriti A."/>
            <person name="Cipriani G."/>
            <person name="Dondini L."/>
            <person name="Ficklin S."/>
            <person name="Goodstein D.M."/>
            <person name="Xuan P."/>
            <person name="Del Fabbro C."/>
            <person name="Aramini V."/>
            <person name="Copetti D."/>
            <person name="Gonzalez S."/>
            <person name="Horner D.S."/>
            <person name="Falchi R."/>
            <person name="Lucas S."/>
            <person name="Mica E."/>
            <person name="Maldonado J."/>
            <person name="Lazzari B."/>
            <person name="Bielenberg D."/>
            <person name="Pirona R."/>
            <person name="Miculan M."/>
            <person name="Barakat A."/>
            <person name="Testolin R."/>
            <person name="Stella A."/>
            <person name="Tartarini S."/>
            <person name="Tonutti P."/>
            <person name="Arus P."/>
            <person name="Orellana A."/>
            <person name="Wells C."/>
            <person name="Main D."/>
            <person name="Vizzotto G."/>
            <person name="Silva H."/>
            <person name="Salamini F."/>
            <person name="Schmutz J."/>
            <person name="Morgante M."/>
            <person name="Rokhsar D.S."/>
        </authorList>
    </citation>
    <scope>NUCLEOTIDE SEQUENCE [LARGE SCALE GENOMIC DNA]</scope>
    <source>
        <strain evidence="2">cv. Nemared</strain>
    </source>
</reference>
<evidence type="ECO:0000313" key="1">
    <source>
        <dbReference type="EMBL" id="ONI03971.1"/>
    </source>
</evidence>
<dbReference type="InterPro" id="IPR050796">
    <property type="entry name" value="SCF_F-box_component"/>
</dbReference>
<dbReference type="SMART" id="SM00256">
    <property type="entry name" value="FBOX"/>
    <property type="match status" value="1"/>
</dbReference>